<evidence type="ECO:0000256" key="1">
    <source>
        <dbReference type="ARBA" id="ARBA00022741"/>
    </source>
</evidence>
<dbReference type="GO" id="GO:0005829">
    <property type="term" value="C:cytosol"/>
    <property type="evidence" value="ECO:0007669"/>
    <property type="project" value="TreeGrafter"/>
</dbReference>
<name>A0A1N6RZU2_9SPIO</name>
<dbReference type="PANTHER" id="PTHR43384:SF4">
    <property type="entry name" value="CELLULOSE BIOSYNTHESIS PROTEIN BCSQ-RELATED"/>
    <property type="match status" value="1"/>
</dbReference>
<evidence type="ECO:0000313" key="4">
    <source>
        <dbReference type="Proteomes" id="UP000186400"/>
    </source>
</evidence>
<dbReference type="GO" id="GO:0005524">
    <property type="term" value="F:ATP binding"/>
    <property type="evidence" value="ECO:0007669"/>
    <property type="project" value="UniProtKB-KW"/>
</dbReference>
<dbReference type="InterPro" id="IPR027417">
    <property type="entry name" value="P-loop_NTPase"/>
</dbReference>
<sequence length="381" mass="41942">MYIVPVASGKGGVGKSLVSANLAIALAQAGKRVILADLDLGGSNLHLILGMNSINGSIGTLLNNSREKITSILNDTGIPNLQFIPGDSEIPGLANLTASQKRMLVRKLTSLEADYLIMDLGAGTGQTTLDFFLTSSHGIICTTPTPTATVSAYLFLKNAVFRVLQGTVGKTGAGADYLKELFQDKSTLRQVYFPDIARELDIRDPEAGQKFRHAMRRFSPRLIMNMLENPKDAEKINRLRRSAQQYLDLDLLHLGVIFRDDLQDTALSARLPIIRYKPSSILSQAIYRIADKMIQLEADTDGSVLDLETINDSFEAAETEAESDFENRMNYIEELLNTGALSTGDLVETIKSQHHELVQLKKQVNLYRSKVVRAINQGFTV</sequence>
<dbReference type="GO" id="GO:0009898">
    <property type="term" value="C:cytoplasmic side of plasma membrane"/>
    <property type="evidence" value="ECO:0007669"/>
    <property type="project" value="TreeGrafter"/>
</dbReference>
<gene>
    <name evidence="3" type="ORF">SAMN05920897_10778</name>
</gene>
<dbReference type="OrthoDB" id="9773088at2"/>
<dbReference type="PANTHER" id="PTHR43384">
    <property type="entry name" value="SEPTUM SITE-DETERMINING PROTEIN MIND HOMOLOG, CHLOROPLASTIC-RELATED"/>
    <property type="match status" value="1"/>
</dbReference>
<keyword evidence="1" id="KW-0547">Nucleotide-binding</keyword>
<dbReference type="Pfam" id="PF10609">
    <property type="entry name" value="ParA"/>
    <property type="match status" value="1"/>
</dbReference>
<evidence type="ECO:0000313" key="3">
    <source>
        <dbReference type="EMBL" id="SIQ34299.1"/>
    </source>
</evidence>
<dbReference type="EMBL" id="FTMS01000007">
    <property type="protein sequence ID" value="SIQ34299.1"/>
    <property type="molecule type" value="Genomic_DNA"/>
</dbReference>
<proteinExistence type="predicted"/>
<keyword evidence="3" id="KW-0282">Flagellum</keyword>
<dbReference type="GO" id="GO:0016887">
    <property type="term" value="F:ATP hydrolysis activity"/>
    <property type="evidence" value="ECO:0007669"/>
    <property type="project" value="TreeGrafter"/>
</dbReference>
<dbReference type="Gene3D" id="3.40.50.300">
    <property type="entry name" value="P-loop containing nucleotide triphosphate hydrolases"/>
    <property type="match status" value="1"/>
</dbReference>
<accession>A0A1N6RZU2</accession>
<dbReference type="Proteomes" id="UP000186400">
    <property type="component" value="Unassembled WGS sequence"/>
</dbReference>
<dbReference type="SUPFAM" id="SSF52540">
    <property type="entry name" value="P-loop containing nucleoside triphosphate hydrolases"/>
    <property type="match status" value="1"/>
</dbReference>
<organism evidence="3 4">
    <name type="scientific">Alkalispirochaeta americana</name>
    <dbReference type="NCBI Taxonomy" id="159291"/>
    <lineage>
        <taxon>Bacteria</taxon>
        <taxon>Pseudomonadati</taxon>
        <taxon>Spirochaetota</taxon>
        <taxon>Spirochaetia</taxon>
        <taxon>Spirochaetales</taxon>
        <taxon>Spirochaetaceae</taxon>
        <taxon>Alkalispirochaeta</taxon>
    </lineage>
</organism>
<keyword evidence="4" id="KW-1185">Reference proteome</keyword>
<dbReference type="InterPro" id="IPR050625">
    <property type="entry name" value="ParA/MinD_ATPase"/>
</dbReference>
<dbReference type="GO" id="GO:0051782">
    <property type="term" value="P:negative regulation of cell division"/>
    <property type="evidence" value="ECO:0007669"/>
    <property type="project" value="TreeGrafter"/>
</dbReference>
<dbReference type="InterPro" id="IPR033756">
    <property type="entry name" value="YlxH/NBP35"/>
</dbReference>
<dbReference type="RefSeq" id="WP_076488509.1">
    <property type="nucleotide sequence ID" value="NZ_FTMS01000007.1"/>
</dbReference>
<protein>
    <submittedName>
        <fullName evidence="3">Flagellar biosynthesis protein FlhG</fullName>
    </submittedName>
</protein>
<evidence type="ECO:0000256" key="2">
    <source>
        <dbReference type="ARBA" id="ARBA00022840"/>
    </source>
</evidence>
<keyword evidence="2" id="KW-0067">ATP-binding</keyword>
<keyword evidence="3" id="KW-0966">Cell projection</keyword>
<keyword evidence="3" id="KW-0969">Cilium</keyword>
<reference evidence="3 4" key="1">
    <citation type="submission" date="2017-01" db="EMBL/GenBank/DDBJ databases">
        <authorList>
            <person name="Mah S.A."/>
            <person name="Swanson W.J."/>
            <person name="Moy G.W."/>
            <person name="Vacquier V.D."/>
        </authorList>
    </citation>
    <scope>NUCLEOTIDE SEQUENCE [LARGE SCALE GENOMIC DNA]</scope>
    <source>
        <strain evidence="3 4">ASpG1</strain>
    </source>
</reference>
<dbReference type="STRING" id="159291.SAMN05920897_10778"/>
<dbReference type="AlphaFoldDB" id="A0A1N6RZU2"/>